<gene>
    <name evidence="1" type="ORF">Pint_05916</name>
</gene>
<evidence type="ECO:0000313" key="2">
    <source>
        <dbReference type="Proteomes" id="UP001163603"/>
    </source>
</evidence>
<sequence>MAIHSHSRLHSHCKTLRTNNHQNKQPSSTQPSENISAS</sequence>
<keyword evidence="2" id="KW-1185">Reference proteome</keyword>
<reference evidence="2" key="1">
    <citation type="journal article" date="2023" name="G3 (Bethesda)">
        <title>Genome assembly and association tests identify interacting loci associated with vigor, precocity, and sex in interspecific pistachio rootstocks.</title>
        <authorList>
            <person name="Palmer W."/>
            <person name="Jacygrad E."/>
            <person name="Sagayaradj S."/>
            <person name="Cavanaugh K."/>
            <person name="Han R."/>
            <person name="Bertier L."/>
            <person name="Beede B."/>
            <person name="Kafkas S."/>
            <person name="Golino D."/>
            <person name="Preece J."/>
            <person name="Michelmore R."/>
        </authorList>
    </citation>
    <scope>NUCLEOTIDE SEQUENCE [LARGE SCALE GENOMIC DNA]</scope>
</reference>
<evidence type="ECO:0000313" key="1">
    <source>
        <dbReference type="EMBL" id="KAJ0044368.1"/>
    </source>
</evidence>
<protein>
    <submittedName>
        <fullName evidence="1">Uncharacterized protein</fullName>
    </submittedName>
</protein>
<name>A0ACC0Z363_9ROSI</name>
<comment type="caution">
    <text evidence="1">The sequence shown here is derived from an EMBL/GenBank/DDBJ whole genome shotgun (WGS) entry which is preliminary data.</text>
</comment>
<dbReference type="Proteomes" id="UP001163603">
    <property type="component" value="Chromosome 3"/>
</dbReference>
<proteinExistence type="predicted"/>
<accession>A0ACC0Z363</accession>
<organism evidence="1 2">
    <name type="scientific">Pistacia integerrima</name>
    <dbReference type="NCBI Taxonomy" id="434235"/>
    <lineage>
        <taxon>Eukaryota</taxon>
        <taxon>Viridiplantae</taxon>
        <taxon>Streptophyta</taxon>
        <taxon>Embryophyta</taxon>
        <taxon>Tracheophyta</taxon>
        <taxon>Spermatophyta</taxon>
        <taxon>Magnoliopsida</taxon>
        <taxon>eudicotyledons</taxon>
        <taxon>Gunneridae</taxon>
        <taxon>Pentapetalae</taxon>
        <taxon>rosids</taxon>
        <taxon>malvids</taxon>
        <taxon>Sapindales</taxon>
        <taxon>Anacardiaceae</taxon>
        <taxon>Pistacia</taxon>
    </lineage>
</organism>
<dbReference type="EMBL" id="CM047738">
    <property type="protein sequence ID" value="KAJ0044368.1"/>
    <property type="molecule type" value="Genomic_DNA"/>
</dbReference>